<protein>
    <submittedName>
        <fullName evidence="4">Short chain dehydrogenase</fullName>
    </submittedName>
</protein>
<feature type="compositionally biased region" description="Polar residues" evidence="3">
    <location>
        <begin position="212"/>
        <end position="222"/>
    </location>
</feature>
<gene>
    <name evidence="4" type="ORF">SO694_00140072</name>
</gene>
<evidence type="ECO:0000256" key="2">
    <source>
        <dbReference type="ARBA" id="ARBA00023002"/>
    </source>
</evidence>
<name>A0ABR1FPK4_AURAN</name>
<sequence length="547" mass="57330">MSLRAAAAWACARPLQIVAGYAASGLLFRLRTEELATAAERLRWLRWTAARLACCGAALALRDAPAFRAVVLVVGVFATYAHNARGRSPTARRAAPGTVALVTGRDGRASAWRRPSRSAAAASTSSCPAGAPSGPPPRRRASTPPRAGPAARALRAPGAASATTTAGRGAATRAAAAAAAAPDLALLVLNAGVMRPAYGVVGGGAEATVASNHLATSSSQSSWDRRRRERGARPRLPRRRREQQPPPRRGAGPGRALPDAAARAPRSPTSGRRARDASSRAYALSKLMNVLHARALARRRPAVAAIAVHPGCVYTDVTRSLPWPVPAPAHAPVPCWLLFQKLPPHGAHATVHAALAPELAAAENAGRSPYVADCRGGAGPPATRRRRRRALGRERGLRGGGRAGRAPLELSGAERVAANRARLEESAERGRAALALREARGAAKGATPRARRVAPPRPPPPRALAEEARRDLSRTREELLDKEELAQALVQSENNKMSQLDDLKEREAAMAKRARGARGGEQEAQLKAAPPATSPGSRPFDFGSAGL</sequence>
<feature type="region of interest" description="Disordered" evidence="3">
    <location>
        <begin position="438"/>
        <end position="473"/>
    </location>
</feature>
<feature type="region of interest" description="Disordered" evidence="3">
    <location>
        <begin position="372"/>
        <end position="408"/>
    </location>
</feature>
<keyword evidence="2" id="KW-0560">Oxidoreductase</keyword>
<dbReference type="Proteomes" id="UP001363151">
    <property type="component" value="Unassembled WGS sequence"/>
</dbReference>
<feature type="region of interest" description="Disordered" evidence="3">
    <location>
        <begin position="212"/>
        <end position="278"/>
    </location>
</feature>
<feature type="compositionally biased region" description="Basic residues" evidence="3">
    <location>
        <begin position="225"/>
        <end position="241"/>
    </location>
</feature>
<feature type="region of interest" description="Disordered" evidence="3">
    <location>
        <begin position="488"/>
        <end position="547"/>
    </location>
</feature>
<feature type="compositionally biased region" description="Low complexity" evidence="3">
    <location>
        <begin position="109"/>
        <end position="132"/>
    </location>
</feature>
<proteinExistence type="inferred from homology"/>
<dbReference type="EMBL" id="JBBJCI010000298">
    <property type="protein sequence ID" value="KAK7235088.1"/>
    <property type="molecule type" value="Genomic_DNA"/>
</dbReference>
<reference evidence="4 5" key="1">
    <citation type="submission" date="2024-03" db="EMBL/GenBank/DDBJ databases">
        <title>Aureococcus anophagefferens CCMP1851 and Kratosvirus quantuckense: Draft genome of a second virus-susceptible host strain in the model system.</title>
        <authorList>
            <person name="Chase E."/>
            <person name="Truchon A.R."/>
            <person name="Schepens W."/>
            <person name="Wilhelm S.W."/>
        </authorList>
    </citation>
    <scope>NUCLEOTIDE SEQUENCE [LARGE SCALE GENOMIC DNA]</scope>
    <source>
        <strain evidence="4 5">CCMP1851</strain>
    </source>
</reference>
<dbReference type="PANTHER" id="PTHR24320:SF148">
    <property type="entry name" value="NAD(P)-BINDING ROSSMANN-FOLD SUPERFAMILY PROTEIN"/>
    <property type="match status" value="1"/>
</dbReference>
<accession>A0ABR1FPK4</accession>
<feature type="region of interest" description="Disordered" evidence="3">
    <location>
        <begin position="105"/>
        <end position="165"/>
    </location>
</feature>
<feature type="compositionally biased region" description="Basic and acidic residues" evidence="3">
    <location>
        <begin position="464"/>
        <end position="473"/>
    </location>
</feature>
<feature type="compositionally biased region" description="Low complexity" evidence="3">
    <location>
        <begin position="142"/>
        <end position="165"/>
    </location>
</feature>
<evidence type="ECO:0000256" key="3">
    <source>
        <dbReference type="SAM" id="MobiDB-lite"/>
    </source>
</evidence>
<comment type="caution">
    <text evidence="4">The sequence shown here is derived from an EMBL/GenBank/DDBJ whole genome shotgun (WGS) entry which is preliminary data.</text>
</comment>
<feature type="compositionally biased region" description="Polar residues" evidence="3">
    <location>
        <begin position="489"/>
        <end position="498"/>
    </location>
</feature>
<organism evidence="4 5">
    <name type="scientific">Aureococcus anophagefferens</name>
    <name type="common">Harmful bloom alga</name>
    <dbReference type="NCBI Taxonomy" id="44056"/>
    <lineage>
        <taxon>Eukaryota</taxon>
        <taxon>Sar</taxon>
        <taxon>Stramenopiles</taxon>
        <taxon>Ochrophyta</taxon>
        <taxon>Pelagophyceae</taxon>
        <taxon>Pelagomonadales</taxon>
        <taxon>Pelagomonadaceae</taxon>
        <taxon>Aureococcus</taxon>
    </lineage>
</organism>
<evidence type="ECO:0000256" key="1">
    <source>
        <dbReference type="ARBA" id="ARBA00006484"/>
    </source>
</evidence>
<feature type="compositionally biased region" description="Low complexity" evidence="3">
    <location>
        <begin position="254"/>
        <end position="271"/>
    </location>
</feature>
<evidence type="ECO:0000313" key="5">
    <source>
        <dbReference type="Proteomes" id="UP001363151"/>
    </source>
</evidence>
<comment type="similarity">
    <text evidence="1">Belongs to the short-chain dehydrogenases/reductases (SDR) family.</text>
</comment>
<dbReference type="InterPro" id="IPR036291">
    <property type="entry name" value="NAD(P)-bd_dom_sf"/>
</dbReference>
<keyword evidence="5" id="KW-1185">Reference proteome</keyword>
<dbReference type="SUPFAM" id="SSF51735">
    <property type="entry name" value="NAD(P)-binding Rossmann-fold domains"/>
    <property type="match status" value="1"/>
</dbReference>
<dbReference type="PANTHER" id="PTHR24320">
    <property type="entry name" value="RETINOL DEHYDROGENASE"/>
    <property type="match status" value="1"/>
</dbReference>
<feature type="compositionally biased region" description="Basic and acidic residues" evidence="3">
    <location>
        <begin position="499"/>
        <end position="510"/>
    </location>
</feature>
<dbReference type="Gene3D" id="3.40.50.720">
    <property type="entry name" value="NAD(P)-binding Rossmann-like Domain"/>
    <property type="match status" value="1"/>
</dbReference>
<evidence type="ECO:0000313" key="4">
    <source>
        <dbReference type="EMBL" id="KAK7235088.1"/>
    </source>
</evidence>